<protein>
    <recommendedName>
        <fullName evidence="5">Lipoprotein</fullName>
    </recommendedName>
</protein>
<proteinExistence type="predicted"/>
<feature type="compositionally biased region" description="Basic and acidic residues" evidence="1">
    <location>
        <begin position="75"/>
        <end position="93"/>
    </location>
</feature>
<evidence type="ECO:0000313" key="3">
    <source>
        <dbReference type="EMBL" id="MBE4907692.1"/>
    </source>
</evidence>
<dbReference type="PROSITE" id="PS51257">
    <property type="entry name" value="PROKAR_LIPOPROTEIN"/>
    <property type="match status" value="1"/>
</dbReference>
<dbReference type="RefSeq" id="WP_193535172.1">
    <property type="nucleotide sequence ID" value="NZ_JADCLJ010000015.1"/>
</dbReference>
<feature type="chain" id="PRO_5047485460" description="Lipoprotein" evidence="2">
    <location>
        <begin position="23"/>
        <end position="104"/>
    </location>
</feature>
<evidence type="ECO:0008006" key="5">
    <source>
        <dbReference type="Google" id="ProtNLM"/>
    </source>
</evidence>
<sequence>MKRTFFTLTASTLLVVGLTGCAGTNNNVDTQNEDNARILNQGSHENEMDTRSYNQNEILHRDRELLNEERNYYHDRLDKGNRPDHNNIEDIRNRNNSILDIGPL</sequence>
<keyword evidence="4" id="KW-1185">Reference proteome</keyword>
<dbReference type="Proteomes" id="UP001516662">
    <property type="component" value="Unassembled WGS sequence"/>
</dbReference>
<keyword evidence="2" id="KW-0732">Signal</keyword>
<comment type="caution">
    <text evidence="3">The sequence shown here is derived from an EMBL/GenBank/DDBJ whole genome shotgun (WGS) entry which is preliminary data.</text>
</comment>
<accession>A0ABR9QGS1</accession>
<reference evidence="3 4" key="1">
    <citation type="submission" date="2020-10" db="EMBL/GenBank/DDBJ databases">
        <title>Bacillus sp. HD4P25, an endophyte from a halophyte.</title>
        <authorList>
            <person name="Sun J.-Q."/>
        </authorList>
    </citation>
    <scope>NUCLEOTIDE SEQUENCE [LARGE SCALE GENOMIC DNA]</scope>
    <source>
        <strain evidence="3 4">YIM 93174</strain>
    </source>
</reference>
<feature type="signal peptide" evidence="2">
    <location>
        <begin position="1"/>
        <end position="22"/>
    </location>
</feature>
<evidence type="ECO:0000313" key="4">
    <source>
        <dbReference type="Proteomes" id="UP001516662"/>
    </source>
</evidence>
<gene>
    <name evidence="3" type="ORF">IMZ08_06450</name>
</gene>
<dbReference type="EMBL" id="JADCLJ010000015">
    <property type="protein sequence ID" value="MBE4907692.1"/>
    <property type="molecule type" value="Genomic_DNA"/>
</dbReference>
<evidence type="ECO:0000256" key="2">
    <source>
        <dbReference type="SAM" id="SignalP"/>
    </source>
</evidence>
<name>A0ABR9QGS1_9BACI</name>
<organism evidence="3 4">
    <name type="scientific">Litchfieldia luteola</name>
    <dbReference type="NCBI Taxonomy" id="682179"/>
    <lineage>
        <taxon>Bacteria</taxon>
        <taxon>Bacillati</taxon>
        <taxon>Bacillota</taxon>
        <taxon>Bacilli</taxon>
        <taxon>Bacillales</taxon>
        <taxon>Bacillaceae</taxon>
        <taxon>Litchfieldia</taxon>
    </lineage>
</organism>
<feature type="region of interest" description="Disordered" evidence="1">
    <location>
        <begin position="75"/>
        <end position="104"/>
    </location>
</feature>
<evidence type="ECO:0000256" key="1">
    <source>
        <dbReference type="SAM" id="MobiDB-lite"/>
    </source>
</evidence>